<dbReference type="InterPro" id="IPR029063">
    <property type="entry name" value="SAM-dependent_MTases_sf"/>
</dbReference>
<dbReference type="Pfam" id="PF17827">
    <property type="entry name" value="PrmC_N"/>
    <property type="match status" value="1"/>
</dbReference>
<proteinExistence type="predicted"/>
<comment type="catalytic activity">
    <reaction evidence="5">
        <text>L-glutaminyl-[peptide chain release factor] + S-adenosyl-L-methionine = N(5)-methyl-L-glutaminyl-[peptide chain release factor] + S-adenosyl-L-homocysteine + H(+)</text>
        <dbReference type="Rhea" id="RHEA:42896"/>
        <dbReference type="Rhea" id="RHEA-COMP:10271"/>
        <dbReference type="Rhea" id="RHEA-COMP:10272"/>
        <dbReference type="ChEBI" id="CHEBI:15378"/>
        <dbReference type="ChEBI" id="CHEBI:30011"/>
        <dbReference type="ChEBI" id="CHEBI:57856"/>
        <dbReference type="ChEBI" id="CHEBI:59789"/>
        <dbReference type="ChEBI" id="CHEBI:61891"/>
        <dbReference type="EC" id="2.1.1.297"/>
    </reaction>
</comment>
<evidence type="ECO:0000256" key="4">
    <source>
        <dbReference type="ARBA" id="ARBA00022691"/>
    </source>
</evidence>
<dbReference type="EMBL" id="UINC01004266">
    <property type="protein sequence ID" value="SVA13064.1"/>
    <property type="molecule type" value="Genomic_DNA"/>
</dbReference>
<evidence type="ECO:0000259" key="6">
    <source>
        <dbReference type="Pfam" id="PF05175"/>
    </source>
</evidence>
<feature type="domain" description="Release factor glutamine methyltransferase N-terminal" evidence="7">
    <location>
        <begin position="13"/>
        <end position="76"/>
    </location>
</feature>
<name>A0A381TBD8_9ZZZZ</name>
<dbReference type="GO" id="GO:0032259">
    <property type="term" value="P:methylation"/>
    <property type="evidence" value="ECO:0007669"/>
    <property type="project" value="UniProtKB-KW"/>
</dbReference>
<dbReference type="InterPro" id="IPR050320">
    <property type="entry name" value="N5-glutamine_MTase"/>
</dbReference>
<dbReference type="InterPro" id="IPR002052">
    <property type="entry name" value="DNA_methylase_N6_adenine_CS"/>
</dbReference>
<evidence type="ECO:0000256" key="2">
    <source>
        <dbReference type="ARBA" id="ARBA00022603"/>
    </source>
</evidence>
<dbReference type="CDD" id="cd02440">
    <property type="entry name" value="AdoMet_MTases"/>
    <property type="match status" value="1"/>
</dbReference>
<dbReference type="Pfam" id="PF05175">
    <property type="entry name" value="MTS"/>
    <property type="match status" value="1"/>
</dbReference>
<dbReference type="NCBIfam" id="TIGR00536">
    <property type="entry name" value="hemK_fam"/>
    <property type="match status" value="1"/>
</dbReference>
<accession>A0A381TBD8</accession>
<dbReference type="InterPro" id="IPR019874">
    <property type="entry name" value="RF_methyltr_PrmC"/>
</dbReference>
<evidence type="ECO:0000256" key="3">
    <source>
        <dbReference type="ARBA" id="ARBA00022679"/>
    </source>
</evidence>
<sequence>MNNISSYSLILGGEKALNKISQTPRLDSELLLAKVLKMGRDQFYCKDIFPERKQIQAYDALLKKRIQGTPVAYLTGYKEFWSLPLKVNQDTLIPRPETEHLVQQSLVRLADLEKNYQVLELGTGCGAVAIALAKERPEASILATDVSPKALKIGKYNANKFQISNIQFICSDWLNGISDLKFDLIISNPPYVDVKQTNDYDSVSLSHEPRVALFADDQGRSCIKEITQESIKFLKRDGWLIIEHGYNQSGLCQQLMQSFQLRAIQTTLDYSGIGRITAGQRYA</sequence>
<evidence type="ECO:0000313" key="8">
    <source>
        <dbReference type="EMBL" id="SVA13064.1"/>
    </source>
</evidence>
<dbReference type="SUPFAM" id="SSF53335">
    <property type="entry name" value="S-adenosyl-L-methionine-dependent methyltransferases"/>
    <property type="match status" value="1"/>
</dbReference>
<keyword evidence="4" id="KW-0949">S-adenosyl-L-methionine</keyword>
<dbReference type="GO" id="GO:0102559">
    <property type="term" value="F:peptide chain release factor N(5)-glutamine methyltransferase activity"/>
    <property type="evidence" value="ECO:0007669"/>
    <property type="project" value="UniProtKB-EC"/>
</dbReference>
<dbReference type="Gene3D" id="3.40.50.150">
    <property type="entry name" value="Vaccinia Virus protein VP39"/>
    <property type="match status" value="1"/>
</dbReference>
<gene>
    <name evidence="8" type="ORF">METZ01_LOCUS65918</name>
</gene>
<evidence type="ECO:0000256" key="5">
    <source>
        <dbReference type="ARBA" id="ARBA00048391"/>
    </source>
</evidence>
<dbReference type="PANTHER" id="PTHR18895:SF74">
    <property type="entry name" value="MTRF1L RELEASE FACTOR GLUTAMINE METHYLTRANSFERASE"/>
    <property type="match status" value="1"/>
</dbReference>
<dbReference type="Gene3D" id="1.10.8.10">
    <property type="entry name" value="DNA helicase RuvA subunit, C-terminal domain"/>
    <property type="match status" value="1"/>
</dbReference>
<evidence type="ECO:0000259" key="7">
    <source>
        <dbReference type="Pfam" id="PF17827"/>
    </source>
</evidence>
<dbReference type="NCBIfam" id="TIGR03534">
    <property type="entry name" value="RF_mod_PrmC"/>
    <property type="match status" value="1"/>
</dbReference>
<dbReference type="InterPro" id="IPR004556">
    <property type="entry name" value="HemK-like"/>
</dbReference>
<dbReference type="InterPro" id="IPR040758">
    <property type="entry name" value="PrmC_N"/>
</dbReference>
<dbReference type="AlphaFoldDB" id="A0A381TBD8"/>
<dbReference type="EC" id="2.1.1.297" evidence="1"/>
<feature type="domain" description="Methyltransferase small" evidence="6">
    <location>
        <begin position="112"/>
        <end position="198"/>
    </location>
</feature>
<keyword evidence="2" id="KW-0489">Methyltransferase</keyword>
<protein>
    <recommendedName>
        <fullName evidence="1">peptide chain release factor N(5)-glutamine methyltransferase</fullName>
        <ecNumber evidence="1">2.1.1.297</ecNumber>
    </recommendedName>
</protein>
<dbReference type="GO" id="GO:0003676">
    <property type="term" value="F:nucleic acid binding"/>
    <property type="evidence" value="ECO:0007669"/>
    <property type="project" value="InterPro"/>
</dbReference>
<dbReference type="PROSITE" id="PS00092">
    <property type="entry name" value="N6_MTASE"/>
    <property type="match status" value="1"/>
</dbReference>
<dbReference type="PANTHER" id="PTHR18895">
    <property type="entry name" value="HEMK METHYLTRANSFERASE"/>
    <property type="match status" value="1"/>
</dbReference>
<organism evidence="8">
    <name type="scientific">marine metagenome</name>
    <dbReference type="NCBI Taxonomy" id="408172"/>
    <lineage>
        <taxon>unclassified sequences</taxon>
        <taxon>metagenomes</taxon>
        <taxon>ecological metagenomes</taxon>
    </lineage>
</organism>
<keyword evidence="3" id="KW-0808">Transferase</keyword>
<dbReference type="InterPro" id="IPR007848">
    <property type="entry name" value="Small_mtfrase_dom"/>
</dbReference>
<reference evidence="8" key="1">
    <citation type="submission" date="2018-05" db="EMBL/GenBank/DDBJ databases">
        <authorList>
            <person name="Lanie J.A."/>
            <person name="Ng W.-L."/>
            <person name="Kazmierczak K.M."/>
            <person name="Andrzejewski T.M."/>
            <person name="Davidsen T.M."/>
            <person name="Wayne K.J."/>
            <person name="Tettelin H."/>
            <person name="Glass J.I."/>
            <person name="Rusch D."/>
            <person name="Podicherti R."/>
            <person name="Tsui H.-C.T."/>
            <person name="Winkler M.E."/>
        </authorList>
    </citation>
    <scope>NUCLEOTIDE SEQUENCE</scope>
</reference>
<evidence type="ECO:0000256" key="1">
    <source>
        <dbReference type="ARBA" id="ARBA00012771"/>
    </source>
</evidence>